<dbReference type="RefSeq" id="WP_054341792.1">
    <property type="nucleotide sequence ID" value="NZ_FTOE01000003.1"/>
</dbReference>
<sequence>MVNFISIRNVSLTVISMTALILGPVQIDVTNMKVFWQQAHAEEGHSSSHSGGSASGKKGGGHDSIDHDDDSHEGSKGGEKGKKSNRSPSDAVSNDVLKGHGRSGRPVWAGGGIPHVELGRLNVSRAPGFVLDRALAEAQAELTNNPAADVHSPLANLALYRELVKSEDLSEEQLQVAANYLGKAADKNTTISDDTIEALNIILATGYSLSNAQVASLASQADEVRSAILAAHDDGGDSAAHDDGGDAGT</sequence>
<keyword evidence="3" id="KW-1185">Reference proteome</keyword>
<gene>
    <name evidence="2" type="ORF">SAMN05421760_103128</name>
</gene>
<accession>A0A1N7L0T8</accession>
<dbReference type="Proteomes" id="UP000185999">
    <property type="component" value="Unassembled WGS sequence"/>
</dbReference>
<evidence type="ECO:0000313" key="3">
    <source>
        <dbReference type="Proteomes" id="UP000185999"/>
    </source>
</evidence>
<name>A0A1N7L0T8_9GAMM</name>
<feature type="compositionally biased region" description="Basic and acidic residues" evidence="1">
    <location>
        <begin position="60"/>
        <end position="82"/>
    </location>
</feature>
<protein>
    <submittedName>
        <fullName evidence="2">Uncharacterized protein</fullName>
    </submittedName>
</protein>
<evidence type="ECO:0000313" key="2">
    <source>
        <dbReference type="EMBL" id="SIS67424.1"/>
    </source>
</evidence>
<evidence type="ECO:0000256" key="1">
    <source>
        <dbReference type="SAM" id="MobiDB-lite"/>
    </source>
</evidence>
<dbReference type="AlphaFoldDB" id="A0A1N7L0T8"/>
<reference evidence="3" key="1">
    <citation type="submission" date="2017-01" db="EMBL/GenBank/DDBJ databases">
        <authorList>
            <person name="Varghese N."/>
            <person name="Submissions S."/>
        </authorList>
    </citation>
    <scope>NUCLEOTIDE SEQUENCE [LARGE SCALE GENOMIC DNA]</scope>
    <source>
        <strain evidence="3">DSM 22306</strain>
    </source>
</reference>
<feature type="region of interest" description="Disordered" evidence="1">
    <location>
        <begin position="40"/>
        <end position="109"/>
    </location>
</feature>
<organism evidence="2 3">
    <name type="scientific">Neptunomonas antarctica</name>
    <dbReference type="NCBI Taxonomy" id="619304"/>
    <lineage>
        <taxon>Bacteria</taxon>
        <taxon>Pseudomonadati</taxon>
        <taxon>Pseudomonadota</taxon>
        <taxon>Gammaproteobacteria</taxon>
        <taxon>Oceanospirillales</taxon>
        <taxon>Oceanospirillaceae</taxon>
        <taxon>Neptunomonas</taxon>
    </lineage>
</organism>
<proteinExistence type="predicted"/>
<dbReference type="EMBL" id="FTOE01000003">
    <property type="protein sequence ID" value="SIS67424.1"/>
    <property type="molecule type" value="Genomic_DNA"/>
</dbReference>
<dbReference type="STRING" id="619304.SAMN05421760_103128"/>